<sequence length="324" mass="34270">MMVEPGQLRLLALIERHGSLTAAAHVLQLTPAAVTQQVAKAERGWQVPLVVRGPRGATLTAAGALLASYGRTVEDALESAEEELAALLGHLSRRLRIGTFQAAALHLLPPALTTLRHRYPDADVSVVDVVSGTGADEIAAGPLDVAIVASWGTPLAPSPHVRAHPLLVDPMVVVLPDDHPLAAARPADAEIRLEELRDESWVSILAGHAAREQFHDAARTAGFTPSVRFETESYDVAQALVGTGIAVALVSRLALSHAPGTTHRELARPRPHRQLYAVTKNDAGLTPLADLLIDLLRDVARDITATWDAPSGGARPAPEPQLGA</sequence>
<proteinExistence type="inferred from homology"/>
<dbReference type="SUPFAM" id="SSF53850">
    <property type="entry name" value="Periplasmic binding protein-like II"/>
    <property type="match status" value="1"/>
</dbReference>
<keyword evidence="4" id="KW-0804">Transcription</keyword>
<dbReference type="EMBL" id="JAAVJD010000075">
    <property type="protein sequence ID" value="NJQ06293.1"/>
    <property type="molecule type" value="Genomic_DNA"/>
</dbReference>
<dbReference type="PANTHER" id="PTHR30346">
    <property type="entry name" value="TRANSCRIPTIONAL DUAL REGULATOR HCAR-RELATED"/>
    <property type="match status" value="1"/>
</dbReference>
<protein>
    <submittedName>
        <fullName evidence="6">LysR family transcriptional regulator</fullName>
    </submittedName>
</protein>
<dbReference type="GO" id="GO:0003677">
    <property type="term" value="F:DNA binding"/>
    <property type="evidence" value="ECO:0007669"/>
    <property type="project" value="UniProtKB-KW"/>
</dbReference>
<dbReference type="Pfam" id="PF03466">
    <property type="entry name" value="LysR_substrate"/>
    <property type="match status" value="1"/>
</dbReference>
<dbReference type="RefSeq" id="WP_167970235.1">
    <property type="nucleotide sequence ID" value="NZ_BHZG01000140.1"/>
</dbReference>
<organism evidence="6 7">
    <name type="scientific">Streptomyces lonarensis</name>
    <dbReference type="NCBI Taxonomy" id="700599"/>
    <lineage>
        <taxon>Bacteria</taxon>
        <taxon>Bacillati</taxon>
        <taxon>Actinomycetota</taxon>
        <taxon>Actinomycetes</taxon>
        <taxon>Kitasatosporales</taxon>
        <taxon>Streptomycetaceae</taxon>
        <taxon>Streptomyces</taxon>
    </lineage>
</organism>
<evidence type="ECO:0000259" key="5">
    <source>
        <dbReference type="PROSITE" id="PS50931"/>
    </source>
</evidence>
<name>A0A7X6D1I9_9ACTN</name>
<dbReference type="Gene3D" id="3.40.190.290">
    <property type="match status" value="1"/>
</dbReference>
<evidence type="ECO:0000256" key="4">
    <source>
        <dbReference type="ARBA" id="ARBA00023163"/>
    </source>
</evidence>
<dbReference type="GO" id="GO:0003700">
    <property type="term" value="F:DNA-binding transcription factor activity"/>
    <property type="evidence" value="ECO:0007669"/>
    <property type="project" value="InterPro"/>
</dbReference>
<dbReference type="InterPro" id="IPR036388">
    <property type="entry name" value="WH-like_DNA-bd_sf"/>
</dbReference>
<gene>
    <name evidence="6" type="ORF">HCN56_12050</name>
</gene>
<dbReference type="SUPFAM" id="SSF46785">
    <property type="entry name" value="Winged helix' DNA-binding domain"/>
    <property type="match status" value="1"/>
</dbReference>
<keyword evidence="3" id="KW-0238">DNA-binding</keyword>
<evidence type="ECO:0000313" key="6">
    <source>
        <dbReference type="EMBL" id="NJQ06293.1"/>
    </source>
</evidence>
<evidence type="ECO:0000256" key="3">
    <source>
        <dbReference type="ARBA" id="ARBA00023125"/>
    </source>
</evidence>
<comment type="similarity">
    <text evidence="1">Belongs to the LysR transcriptional regulatory family.</text>
</comment>
<accession>A0A7X6D1I9</accession>
<feature type="domain" description="HTH lysR-type" evidence="5">
    <location>
        <begin position="3"/>
        <end position="60"/>
    </location>
</feature>
<keyword evidence="7" id="KW-1185">Reference proteome</keyword>
<dbReference type="Pfam" id="PF00126">
    <property type="entry name" value="HTH_1"/>
    <property type="match status" value="1"/>
</dbReference>
<dbReference type="Gene3D" id="1.10.10.10">
    <property type="entry name" value="Winged helix-like DNA-binding domain superfamily/Winged helix DNA-binding domain"/>
    <property type="match status" value="1"/>
</dbReference>
<dbReference type="InterPro" id="IPR000847">
    <property type="entry name" value="LysR_HTH_N"/>
</dbReference>
<dbReference type="PANTHER" id="PTHR30346:SF29">
    <property type="entry name" value="LYSR SUBSTRATE-BINDING"/>
    <property type="match status" value="1"/>
</dbReference>
<evidence type="ECO:0000256" key="1">
    <source>
        <dbReference type="ARBA" id="ARBA00009437"/>
    </source>
</evidence>
<dbReference type="AlphaFoldDB" id="A0A7X6D1I9"/>
<dbReference type="InterPro" id="IPR005119">
    <property type="entry name" value="LysR_subst-bd"/>
</dbReference>
<dbReference type="PROSITE" id="PS50931">
    <property type="entry name" value="HTH_LYSR"/>
    <property type="match status" value="1"/>
</dbReference>
<dbReference type="GO" id="GO:0032993">
    <property type="term" value="C:protein-DNA complex"/>
    <property type="evidence" value="ECO:0007669"/>
    <property type="project" value="TreeGrafter"/>
</dbReference>
<keyword evidence="2" id="KW-0805">Transcription regulation</keyword>
<evidence type="ECO:0000256" key="2">
    <source>
        <dbReference type="ARBA" id="ARBA00023015"/>
    </source>
</evidence>
<reference evidence="6 7" key="1">
    <citation type="submission" date="2020-03" db="EMBL/GenBank/DDBJ databases">
        <title>Draft genome of Streptomyces sp. ventii, isolated from the Axial Seamount in the Pacific Ocean, and resequencing of the two type strains Streptomyces lonarensis strain NCL 716 and Streptomyces bohaiensis strain 11A07.</title>
        <authorList>
            <person name="Loughran R.M."/>
            <person name="Pfannmuller K.M."/>
            <person name="Wasson B.J."/>
            <person name="Deadmond M.C."/>
            <person name="Paddock B.E."/>
            <person name="Koyack M.J."/>
            <person name="Gallegos D.A."/>
            <person name="Mitchell E.A."/>
            <person name="Ushijima B."/>
            <person name="Saw J.H."/>
            <person name="Mcphail K.L."/>
            <person name="Videau P."/>
        </authorList>
    </citation>
    <scope>NUCLEOTIDE SEQUENCE [LARGE SCALE GENOMIC DNA]</scope>
    <source>
        <strain evidence="6 7">NCL716</strain>
    </source>
</reference>
<evidence type="ECO:0000313" key="7">
    <source>
        <dbReference type="Proteomes" id="UP000578686"/>
    </source>
</evidence>
<comment type="caution">
    <text evidence="6">The sequence shown here is derived from an EMBL/GenBank/DDBJ whole genome shotgun (WGS) entry which is preliminary data.</text>
</comment>
<dbReference type="Proteomes" id="UP000578686">
    <property type="component" value="Unassembled WGS sequence"/>
</dbReference>
<dbReference type="InterPro" id="IPR036390">
    <property type="entry name" value="WH_DNA-bd_sf"/>
</dbReference>